<evidence type="ECO:0000313" key="7">
    <source>
        <dbReference type="Proteomes" id="UP000486297"/>
    </source>
</evidence>
<dbReference type="PANTHER" id="PTHR37829:SF3">
    <property type="entry name" value="PROTEIN JAYE-RELATED"/>
    <property type="match status" value="1"/>
</dbReference>
<reference evidence="6" key="1">
    <citation type="journal article" name="Emerg. Infect. Dis.">
        <title>Two cases of a newly characterized neisseria species.</title>
        <authorList>
            <person name="Mustapha M."/>
            <person name="Lemos A.P.S."/>
            <person name="Harrison L.H."/>
            <person name="Vantyne D."/>
            <person name="Sacchi C.T."/>
        </authorList>
    </citation>
    <scope>NUCLEOTIDE SEQUENCE</scope>
    <source>
        <strain evidence="6">N.95.16</strain>
    </source>
</reference>
<dbReference type="Proteomes" id="UP000486297">
    <property type="component" value="Unassembled WGS sequence"/>
</dbReference>
<comment type="caution">
    <text evidence="6">The sequence shown here is derived from an EMBL/GenBank/DDBJ whole genome shotgun (WGS) entry which is preliminary data.</text>
</comment>
<dbReference type="EMBL" id="WJXO01000001">
    <property type="protein sequence ID" value="MRN38925.1"/>
    <property type="molecule type" value="Genomic_DNA"/>
</dbReference>
<dbReference type="InterPro" id="IPR058531">
    <property type="entry name" value="Baseplate_J_M"/>
</dbReference>
<dbReference type="RefSeq" id="WP_097784602.1">
    <property type="nucleotide sequence ID" value="NZ_WJXO01000001.1"/>
</dbReference>
<dbReference type="EMBL" id="WJXO01000003">
    <property type="protein sequence ID" value="MRN39396.1"/>
    <property type="molecule type" value="Genomic_DNA"/>
</dbReference>
<gene>
    <name evidence="5" type="ORF">GJU80_10680</name>
    <name evidence="6" type="ORF">GJU80_13165</name>
</gene>
<evidence type="ECO:0000256" key="1">
    <source>
        <dbReference type="ARBA" id="ARBA00038087"/>
    </source>
</evidence>
<dbReference type="InterPro" id="IPR006949">
    <property type="entry name" value="Barrel_Baseplate_J-like"/>
</dbReference>
<keyword evidence="7" id="KW-1185">Reference proteome</keyword>
<comment type="similarity">
    <text evidence="1">Belongs to the Mu gp47/PBSX XkdT family.</text>
</comment>
<dbReference type="InterPro" id="IPR052399">
    <property type="entry name" value="Phage_Baseplate_Assmbl_Protein"/>
</dbReference>
<proteinExistence type="inferred from homology"/>
<evidence type="ECO:0000259" key="3">
    <source>
        <dbReference type="Pfam" id="PF26078"/>
    </source>
</evidence>
<dbReference type="AlphaFoldDB" id="A0A7X2H0K7"/>
<organism evidence="6 7">
    <name type="scientific">Neisseria brasiliensis</name>
    <dbReference type="NCBI Taxonomy" id="2666100"/>
    <lineage>
        <taxon>Bacteria</taxon>
        <taxon>Pseudomonadati</taxon>
        <taxon>Pseudomonadota</taxon>
        <taxon>Betaproteobacteria</taxon>
        <taxon>Neisseriales</taxon>
        <taxon>Neisseriaceae</taxon>
        <taxon>Neisseria</taxon>
    </lineage>
</organism>
<protein>
    <submittedName>
        <fullName evidence="6">Baseplate J protein</fullName>
    </submittedName>
</protein>
<name>A0A7X2H0K7_9NEIS</name>
<evidence type="ECO:0000259" key="2">
    <source>
        <dbReference type="Pfam" id="PF04865"/>
    </source>
</evidence>
<dbReference type="Pfam" id="PF04865">
    <property type="entry name" value="Baseplate_J"/>
    <property type="match status" value="1"/>
</dbReference>
<feature type="domain" description="Baseplate protein J-like barrel" evidence="2">
    <location>
        <begin position="96"/>
        <end position="165"/>
    </location>
</feature>
<dbReference type="Pfam" id="PF26078">
    <property type="entry name" value="Baseplate_J_M"/>
    <property type="match status" value="1"/>
</dbReference>
<feature type="domain" description="Baseplate J-like C-terminal" evidence="4">
    <location>
        <begin position="274"/>
        <end position="348"/>
    </location>
</feature>
<evidence type="ECO:0000313" key="5">
    <source>
        <dbReference type="EMBL" id="MRN38925.1"/>
    </source>
</evidence>
<sequence length="350" mass="38243">MFQIPTFEEIRDSILRDTQSLDPTADISSDSDHFVHASRLASVAVGQYAHQAWITRQIFPDTADSEYLERHANLRGIRRRNPTGSAGYATGSGALSGAVIDVGLQIKQDERFFVTTEQTIVQPDGHYRVAVKAVDKGLNTNVSKGQAQFMAAPAGVPSDCVVNAEGGTDAENDASLLKRLLRIIRHPPTGGNIHDYKDWAEQVDGVESAYIYPLRRGLGTVDVVITTEGGLPSDEIVKNTQTYIDKMRPVTAKSVLVMKPSIISVPVVVGVRLSGIDIIEAKQRIRESLTSYFAGLAPGEELVLSKIEAVISNINGIADRRITSPTNNLIIDISNRMDWFFLGEINVTEI</sequence>
<feature type="domain" description="Baseplate J-like central" evidence="3">
    <location>
        <begin position="188"/>
        <end position="257"/>
    </location>
</feature>
<evidence type="ECO:0000313" key="6">
    <source>
        <dbReference type="EMBL" id="MRN39396.1"/>
    </source>
</evidence>
<dbReference type="InterPro" id="IPR058530">
    <property type="entry name" value="Baseplate_J-like_C"/>
</dbReference>
<dbReference type="PANTHER" id="PTHR37829">
    <property type="entry name" value="PHAGE-LIKE ELEMENT PBSX PROTEIN XKDT"/>
    <property type="match status" value="1"/>
</dbReference>
<accession>A0A7X2H0K7</accession>
<dbReference type="Pfam" id="PF26079">
    <property type="entry name" value="Baseplate_J_C"/>
    <property type="match status" value="1"/>
</dbReference>
<evidence type="ECO:0000259" key="4">
    <source>
        <dbReference type="Pfam" id="PF26079"/>
    </source>
</evidence>